<gene>
    <name evidence="1" type="ORF">EI97DRAFT_368272</name>
</gene>
<name>A0A6A6K022_WESOR</name>
<keyword evidence="2" id="KW-1185">Reference proteome</keyword>
<dbReference type="PANTHER" id="PTHR43695:SF2">
    <property type="entry name" value="PUTATIVE (AFU_ORTHOLOGUE AFUA_2G17250)-RELATED"/>
    <property type="match status" value="1"/>
</dbReference>
<organism evidence="1 2">
    <name type="scientific">Westerdykella ornata</name>
    <dbReference type="NCBI Taxonomy" id="318751"/>
    <lineage>
        <taxon>Eukaryota</taxon>
        <taxon>Fungi</taxon>
        <taxon>Dikarya</taxon>
        <taxon>Ascomycota</taxon>
        <taxon>Pezizomycotina</taxon>
        <taxon>Dothideomycetes</taxon>
        <taxon>Pleosporomycetidae</taxon>
        <taxon>Pleosporales</taxon>
        <taxon>Sporormiaceae</taxon>
        <taxon>Westerdykella</taxon>
    </lineage>
</organism>
<dbReference type="Proteomes" id="UP000800097">
    <property type="component" value="Unassembled WGS sequence"/>
</dbReference>
<evidence type="ECO:0000313" key="1">
    <source>
        <dbReference type="EMBL" id="KAF2281386.1"/>
    </source>
</evidence>
<accession>A0A6A6K022</accession>
<dbReference type="GeneID" id="54548301"/>
<dbReference type="AlphaFoldDB" id="A0A6A6K022"/>
<proteinExistence type="predicted"/>
<dbReference type="GO" id="GO:0016787">
    <property type="term" value="F:hydrolase activity"/>
    <property type="evidence" value="ECO:0007669"/>
    <property type="project" value="UniProtKB-KW"/>
</dbReference>
<sequence length="212" mass="23489">MTLASLLPVALASPLLPSEDKPVYWLLAGDLKTAPKGGWGDGFLATTVATRSSGHNYGHSGAITASFRAGSNWGKATKHMQTYKDRYRVYVTIQFVHNDQKDTSGVSLDQYKAKLKSFADEAKTAVAEPVLLTPVTRRELFREQSRYVNAIGKAAASKYNLVENDWMHLDEWGGVFFARIVTDLLVEKYRELQQFTTDNSTLSALIKQGKPA</sequence>
<dbReference type="Gene3D" id="3.40.50.1110">
    <property type="entry name" value="SGNH hydrolase"/>
    <property type="match status" value="1"/>
</dbReference>
<dbReference type="EMBL" id="ML986484">
    <property type="protein sequence ID" value="KAF2281386.1"/>
    <property type="molecule type" value="Genomic_DNA"/>
</dbReference>
<reference evidence="1" key="1">
    <citation type="journal article" date="2020" name="Stud. Mycol.">
        <title>101 Dothideomycetes genomes: a test case for predicting lifestyles and emergence of pathogens.</title>
        <authorList>
            <person name="Haridas S."/>
            <person name="Albert R."/>
            <person name="Binder M."/>
            <person name="Bloem J."/>
            <person name="Labutti K."/>
            <person name="Salamov A."/>
            <person name="Andreopoulos B."/>
            <person name="Baker S."/>
            <person name="Barry K."/>
            <person name="Bills G."/>
            <person name="Bluhm B."/>
            <person name="Cannon C."/>
            <person name="Castanera R."/>
            <person name="Culley D."/>
            <person name="Daum C."/>
            <person name="Ezra D."/>
            <person name="Gonzalez J."/>
            <person name="Henrissat B."/>
            <person name="Kuo A."/>
            <person name="Liang C."/>
            <person name="Lipzen A."/>
            <person name="Lutzoni F."/>
            <person name="Magnuson J."/>
            <person name="Mondo S."/>
            <person name="Nolan M."/>
            <person name="Ohm R."/>
            <person name="Pangilinan J."/>
            <person name="Park H.-J."/>
            <person name="Ramirez L."/>
            <person name="Alfaro M."/>
            <person name="Sun H."/>
            <person name="Tritt A."/>
            <person name="Yoshinaga Y."/>
            <person name="Zwiers L.-H."/>
            <person name="Turgeon B."/>
            <person name="Goodwin S."/>
            <person name="Spatafora J."/>
            <person name="Crous P."/>
            <person name="Grigoriev I."/>
        </authorList>
    </citation>
    <scope>NUCLEOTIDE SEQUENCE</scope>
    <source>
        <strain evidence="1">CBS 379.55</strain>
    </source>
</reference>
<dbReference type="OrthoDB" id="5041285at2759"/>
<dbReference type="PANTHER" id="PTHR43695">
    <property type="entry name" value="PUTATIVE (AFU_ORTHOLOGUE AFUA_2G17250)-RELATED"/>
    <property type="match status" value="1"/>
</dbReference>
<protein>
    <submittedName>
        <fullName evidence="1">SGNH hydrolase</fullName>
    </submittedName>
</protein>
<dbReference type="SUPFAM" id="SSF52266">
    <property type="entry name" value="SGNH hydrolase"/>
    <property type="match status" value="1"/>
</dbReference>
<dbReference type="InterPro" id="IPR037459">
    <property type="entry name" value="RhgT-like"/>
</dbReference>
<keyword evidence="1" id="KW-0378">Hydrolase</keyword>
<dbReference type="RefSeq" id="XP_033658923.1">
    <property type="nucleotide sequence ID" value="XM_033795126.1"/>
</dbReference>
<dbReference type="InterPro" id="IPR036514">
    <property type="entry name" value="SGNH_hydro_sf"/>
</dbReference>
<evidence type="ECO:0000313" key="2">
    <source>
        <dbReference type="Proteomes" id="UP000800097"/>
    </source>
</evidence>